<evidence type="ECO:0000313" key="2">
    <source>
        <dbReference type="Proteomes" id="UP000285768"/>
    </source>
</evidence>
<accession>A0ABX5QEL2</accession>
<organism evidence="1 2">
    <name type="scientific">Leucobacter muris</name>
    <dbReference type="NCBI Taxonomy" id="1935379"/>
    <lineage>
        <taxon>Bacteria</taxon>
        <taxon>Bacillati</taxon>
        <taxon>Actinomycetota</taxon>
        <taxon>Actinomycetes</taxon>
        <taxon>Micrococcales</taxon>
        <taxon>Microbacteriaceae</taxon>
        <taxon>Leucobacter</taxon>
    </lineage>
</organism>
<dbReference type="EMBL" id="CP035037">
    <property type="protein sequence ID" value="QAB17470.1"/>
    <property type="molecule type" value="Genomic_DNA"/>
</dbReference>
<name>A0ABX5QEL2_9MICO</name>
<keyword evidence="2" id="KW-1185">Reference proteome</keyword>
<gene>
    <name evidence="1" type="ORF">Leucomu_05640</name>
</gene>
<dbReference type="Proteomes" id="UP000285768">
    <property type="component" value="Chromosome"/>
</dbReference>
<proteinExistence type="predicted"/>
<dbReference type="RefSeq" id="WP_128386602.1">
    <property type="nucleotide sequence ID" value="NZ_CP035037.1"/>
</dbReference>
<protein>
    <submittedName>
        <fullName evidence="1">Uncharacterized protein</fullName>
    </submittedName>
</protein>
<evidence type="ECO:0000313" key="1">
    <source>
        <dbReference type="EMBL" id="QAB17470.1"/>
    </source>
</evidence>
<reference evidence="1 2" key="1">
    <citation type="submission" date="2019-01" db="EMBL/GenBank/DDBJ databases">
        <title>Leucobacter muris sp. nov. isolated from the nose of a laboratory mouse.</title>
        <authorList>
            <person name="Benga L."/>
            <person name="Sproeer C."/>
            <person name="Schumann P."/>
            <person name="Verbarg S."/>
            <person name="Bunk B."/>
            <person name="Engelhardt E."/>
            <person name="Benten P.M."/>
            <person name="Sager M."/>
        </authorList>
    </citation>
    <scope>NUCLEOTIDE SEQUENCE [LARGE SCALE GENOMIC DNA]</scope>
    <source>
        <strain evidence="1 2">DSM 101948</strain>
    </source>
</reference>
<sequence length="68" mass="7839">MSDWAFVATVALVVIYRLGAKWIDGRDQIDDETPPPGNDTLVETMPHEIRDDSERRIPDIRLGFQRDQ</sequence>